<gene>
    <name evidence="1" type="ORF">CUN48_19645</name>
</gene>
<protein>
    <recommendedName>
        <fullName evidence="3">ATP-dependent helicase</fullName>
    </recommendedName>
</protein>
<accession>A0A2M8Q665</accession>
<sequence length="102" mass="11542">GIREVGEELILPAVFDYPRQALLYQPALPAYDYRNADAYYDAVAAEIERLLEVSRGRALCLFTSWSGLQQVSDRLQAERAGVVWPLRAQGDAPREALLSWFK</sequence>
<feature type="non-terminal residue" evidence="1">
    <location>
        <position position="102"/>
    </location>
</feature>
<comment type="caution">
    <text evidence="1">The sequence shown here is derived from an EMBL/GenBank/DDBJ whole genome shotgun (WGS) entry which is preliminary data.</text>
</comment>
<dbReference type="EMBL" id="PGTN01001246">
    <property type="protein sequence ID" value="PJF45289.1"/>
    <property type="molecule type" value="Genomic_DNA"/>
</dbReference>
<proteinExistence type="predicted"/>
<organism evidence="1 2">
    <name type="scientific">Candidatus Thermofonsia Clade 3 bacterium</name>
    <dbReference type="NCBI Taxonomy" id="2364212"/>
    <lineage>
        <taxon>Bacteria</taxon>
        <taxon>Bacillati</taxon>
        <taxon>Chloroflexota</taxon>
        <taxon>Candidatus Thermofontia</taxon>
        <taxon>Candidatus Thermofonsia Clade 3</taxon>
    </lineage>
</organism>
<dbReference type="Gene3D" id="3.40.50.300">
    <property type="entry name" value="P-loop containing nucleotide triphosphate hydrolases"/>
    <property type="match status" value="1"/>
</dbReference>
<evidence type="ECO:0008006" key="3">
    <source>
        <dbReference type="Google" id="ProtNLM"/>
    </source>
</evidence>
<name>A0A2M8Q665_9CHLR</name>
<dbReference type="Proteomes" id="UP000230790">
    <property type="component" value="Unassembled WGS sequence"/>
</dbReference>
<evidence type="ECO:0000313" key="1">
    <source>
        <dbReference type="EMBL" id="PJF45289.1"/>
    </source>
</evidence>
<dbReference type="AlphaFoldDB" id="A0A2M8Q665"/>
<dbReference type="InterPro" id="IPR027417">
    <property type="entry name" value="P-loop_NTPase"/>
</dbReference>
<evidence type="ECO:0000313" key="2">
    <source>
        <dbReference type="Proteomes" id="UP000230790"/>
    </source>
</evidence>
<feature type="non-terminal residue" evidence="1">
    <location>
        <position position="1"/>
    </location>
</feature>
<reference evidence="1 2" key="1">
    <citation type="submission" date="2017-11" db="EMBL/GenBank/DDBJ databases">
        <title>Evolution of Phototrophy in the Chloroflexi Phylum Driven by Horizontal Gene Transfer.</title>
        <authorList>
            <person name="Ward L.M."/>
            <person name="Hemp J."/>
            <person name="Shih P.M."/>
            <person name="Mcglynn S.E."/>
            <person name="Fischer W."/>
        </authorList>
    </citation>
    <scope>NUCLEOTIDE SEQUENCE [LARGE SCALE GENOMIC DNA]</scope>
    <source>
        <strain evidence="1">JP3_7</strain>
    </source>
</reference>